<dbReference type="AlphaFoldDB" id="A0AAW2YP15"/>
<accession>A0AAW2YP15</accession>
<proteinExistence type="predicted"/>
<dbReference type="Proteomes" id="UP001431209">
    <property type="component" value="Unassembled WGS sequence"/>
</dbReference>
<keyword evidence="3" id="KW-1185">Reference proteome</keyword>
<organism evidence="2 3">
    <name type="scientific">Acrasis kona</name>
    <dbReference type="NCBI Taxonomy" id="1008807"/>
    <lineage>
        <taxon>Eukaryota</taxon>
        <taxon>Discoba</taxon>
        <taxon>Heterolobosea</taxon>
        <taxon>Tetramitia</taxon>
        <taxon>Eutetramitia</taxon>
        <taxon>Acrasidae</taxon>
        <taxon>Acrasis</taxon>
    </lineage>
</organism>
<comment type="caution">
    <text evidence="2">The sequence shown here is derived from an EMBL/GenBank/DDBJ whole genome shotgun (WGS) entry which is preliminary data.</text>
</comment>
<dbReference type="EMBL" id="JAOPGA020000496">
    <property type="protein sequence ID" value="KAL0479072.1"/>
    <property type="molecule type" value="Genomic_DNA"/>
</dbReference>
<evidence type="ECO:0000313" key="2">
    <source>
        <dbReference type="EMBL" id="KAL0479072.1"/>
    </source>
</evidence>
<keyword evidence="2" id="KW-0969">Cilium</keyword>
<protein>
    <submittedName>
        <fullName evidence="2">Flagellar associated protein 46</fullName>
    </submittedName>
</protein>
<feature type="compositionally biased region" description="Low complexity" evidence="1">
    <location>
        <begin position="360"/>
        <end position="376"/>
    </location>
</feature>
<sequence>MINRDTRYLDLCVQVQQLLQPILDGFIVDLKKITNKRIIVVTNDELLMDLPIEVCLDSYCDDNGIQRFNSISRDFSVAFLIHRLSRSSSSISVSSSISKSKSSAPVVPAAKNDKNKANASAVANKDAIDANNAPSALSMLPCGVDWEQIRYIVDPFGEDYKLLTEKFERDMASVSSTWQGIKWGGKDVASKIPNIYEIQKLIQDSTCFYYHGFDTLLEHIMHDASHFSNLNLKNLELAIVMDRGAPNHRPSAKTHHNTTTTRRASTVAFSEILQNDDVKTPASAQKVEDEQVEGLSLDYETLCNIHGSWRLAAIASMLGTQTIVTNLFVPSDSIKNLDLCAIIMSELITQRITNPPNQNSLSSASLKSPSSLSKKPPTNKTTQPNGSVTTFVGKSITAVRRSRPPGSHDNTTIVAYYNPIVYGIA</sequence>
<feature type="compositionally biased region" description="Polar residues" evidence="1">
    <location>
        <begin position="378"/>
        <end position="388"/>
    </location>
</feature>
<evidence type="ECO:0000256" key="1">
    <source>
        <dbReference type="SAM" id="MobiDB-lite"/>
    </source>
</evidence>
<reference evidence="2 3" key="1">
    <citation type="submission" date="2024-03" db="EMBL/GenBank/DDBJ databases">
        <title>The Acrasis kona genome and developmental transcriptomes reveal deep origins of eukaryotic multicellular pathways.</title>
        <authorList>
            <person name="Sheikh S."/>
            <person name="Fu C.-J."/>
            <person name="Brown M.W."/>
            <person name="Baldauf S.L."/>
        </authorList>
    </citation>
    <scope>NUCLEOTIDE SEQUENCE [LARGE SCALE GENOMIC DNA]</scope>
    <source>
        <strain evidence="2 3">ATCC MYA-3509</strain>
    </source>
</reference>
<keyword evidence="2" id="KW-0282">Flagellum</keyword>
<evidence type="ECO:0000313" key="3">
    <source>
        <dbReference type="Proteomes" id="UP001431209"/>
    </source>
</evidence>
<feature type="region of interest" description="Disordered" evidence="1">
    <location>
        <begin position="353"/>
        <end position="388"/>
    </location>
</feature>
<keyword evidence="2" id="KW-0966">Cell projection</keyword>
<name>A0AAW2YP15_9EUKA</name>
<gene>
    <name evidence="2" type="ORF">AKO1_007937</name>
</gene>